<keyword evidence="8" id="KW-1185">Reference proteome</keyword>
<dbReference type="GO" id="GO:0005524">
    <property type="term" value="F:ATP binding"/>
    <property type="evidence" value="ECO:0007669"/>
    <property type="project" value="UniProtKB-KW"/>
</dbReference>
<feature type="domain" description="AMP-dependent synthetase/ligase" evidence="6">
    <location>
        <begin position="18"/>
        <end position="345"/>
    </location>
</feature>
<sequence length="484" mass="54018">MVLRLDSSCCNEAPWRFWAKHKSDSVAVKVGGQSLTWQALSLKVDDYAYALSQQGIQKRDVILLVGKNQPETLWLYLAAQLMGTIVVLTMPQPFQALQEKCQSIYRADQKRFIWFADDVGSTYSAQQRLLLDAKVLTLPKERGQASSFQSSYQAHCSIQYQLHALASILFTSGSTGSPKAVAHRHSQHFASAQGLLEVIQFGHQDTWLLSLPLYHVSGLAIIYRWLLAGAILKIGLGKLEEDIQGVSHASLVVTQLKRLLVSERTLELTHVLLGGSHIPQELALQAQANGIETWIGYGLTEAASTVTAKQVDQVTTVGRPLAHRKIQLKDQRILIGGKTLAAGYFYQGKLSKLVDREGWFDSKDLGQWQNGELSIIGRADNQFISGGENIHCEEIEAVLNQMEGVIQAIVVPVPDIEFGHRSVAVLQTDTLLSVSQYNQCLEQRLQKFKWPVRYYLMPPEVITSGIKVSRQTVKNWIKTVYPSR</sequence>
<dbReference type="GO" id="GO:0031956">
    <property type="term" value="F:medium-chain fatty acid-CoA ligase activity"/>
    <property type="evidence" value="ECO:0007669"/>
    <property type="project" value="TreeGrafter"/>
</dbReference>
<name>A0A511QBZ9_9VIBR</name>
<protein>
    <submittedName>
        <fullName evidence="7">2-succinylbenzoate-CoA ligase</fullName>
    </submittedName>
</protein>
<gene>
    <name evidence="7" type="ORF">VSA01S_09270</name>
</gene>
<proteinExistence type="inferred from homology"/>
<dbReference type="CDD" id="cd17630">
    <property type="entry name" value="OSB_MenE-like"/>
    <property type="match status" value="1"/>
</dbReference>
<dbReference type="AlphaFoldDB" id="A0A511QBZ9"/>
<organism evidence="7 8">
    <name type="scientific">Vibrio sagamiensis NBRC 104589</name>
    <dbReference type="NCBI Taxonomy" id="1219064"/>
    <lineage>
        <taxon>Bacteria</taxon>
        <taxon>Pseudomonadati</taxon>
        <taxon>Pseudomonadota</taxon>
        <taxon>Gammaproteobacteria</taxon>
        <taxon>Vibrionales</taxon>
        <taxon>Vibrionaceae</taxon>
        <taxon>Vibrio</taxon>
    </lineage>
</organism>
<dbReference type="Gene3D" id="3.40.50.12780">
    <property type="entry name" value="N-terminal domain of ligase-like"/>
    <property type="match status" value="1"/>
</dbReference>
<dbReference type="PROSITE" id="PS00455">
    <property type="entry name" value="AMP_BINDING"/>
    <property type="match status" value="1"/>
</dbReference>
<keyword evidence="5" id="KW-0067">ATP-binding</keyword>
<comment type="similarity">
    <text evidence="1">Belongs to the ATP-dependent AMP-binding enzyme family.</text>
</comment>
<keyword evidence="4" id="KW-0547">Nucleotide-binding</keyword>
<dbReference type="GO" id="GO:0006631">
    <property type="term" value="P:fatty acid metabolic process"/>
    <property type="evidence" value="ECO:0007669"/>
    <property type="project" value="TreeGrafter"/>
</dbReference>
<dbReference type="RefSeq" id="WP_050567256.1">
    <property type="nucleotide sequence ID" value="NZ_BAOJ01000014.1"/>
</dbReference>
<dbReference type="SUPFAM" id="SSF56801">
    <property type="entry name" value="Acetyl-CoA synthetase-like"/>
    <property type="match status" value="1"/>
</dbReference>
<evidence type="ECO:0000256" key="2">
    <source>
        <dbReference type="ARBA" id="ARBA00022428"/>
    </source>
</evidence>
<comment type="caution">
    <text evidence="7">The sequence shown here is derived from an EMBL/GenBank/DDBJ whole genome shotgun (WGS) entry which is preliminary data.</text>
</comment>
<dbReference type="InterPro" id="IPR010192">
    <property type="entry name" value="MenE"/>
</dbReference>
<keyword evidence="3 7" id="KW-0436">Ligase</keyword>
<dbReference type="EMBL" id="BJXJ01000006">
    <property type="protein sequence ID" value="GEM74815.1"/>
    <property type="molecule type" value="Genomic_DNA"/>
</dbReference>
<evidence type="ECO:0000256" key="5">
    <source>
        <dbReference type="ARBA" id="ARBA00022840"/>
    </source>
</evidence>
<keyword evidence="2" id="KW-0474">Menaquinone biosynthesis</keyword>
<evidence type="ECO:0000313" key="7">
    <source>
        <dbReference type="EMBL" id="GEM74815.1"/>
    </source>
</evidence>
<dbReference type="GO" id="GO:0008756">
    <property type="term" value="F:o-succinylbenzoate-CoA ligase activity"/>
    <property type="evidence" value="ECO:0007669"/>
    <property type="project" value="InterPro"/>
</dbReference>
<dbReference type="NCBIfam" id="NF006539">
    <property type="entry name" value="PRK09029.1"/>
    <property type="match status" value="1"/>
</dbReference>
<dbReference type="InterPro" id="IPR000873">
    <property type="entry name" value="AMP-dep_synth/lig_dom"/>
</dbReference>
<dbReference type="NCBIfam" id="TIGR01923">
    <property type="entry name" value="menE"/>
    <property type="match status" value="1"/>
</dbReference>
<accession>A0A511QBZ9</accession>
<evidence type="ECO:0000256" key="1">
    <source>
        <dbReference type="ARBA" id="ARBA00006432"/>
    </source>
</evidence>
<dbReference type="PANTHER" id="PTHR43201:SF5">
    <property type="entry name" value="MEDIUM-CHAIN ACYL-COA LIGASE ACSF2, MITOCHONDRIAL"/>
    <property type="match status" value="1"/>
</dbReference>
<evidence type="ECO:0000256" key="4">
    <source>
        <dbReference type="ARBA" id="ARBA00022741"/>
    </source>
</evidence>
<dbReference type="InterPro" id="IPR020845">
    <property type="entry name" value="AMP-binding_CS"/>
</dbReference>
<dbReference type="InterPro" id="IPR045851">
    <property type="entry name" value="AMP-bd_C_sf"/>
</dbReference>
<reference evidence="7 8" key="1">
    <citation type="submission" date="2019-07" db="EMBL/GenBank/DDBJ databases">
        <title>Whole genome shotgun sequence of Vibrio sagamiensis NBRC 104589.</title>
        <authorList>
            <person name="Hosoyama A."/>
            <person name="Uohara A."/>
            <person name="Ohji S."/>
            <person name="Ichikawa N."/>
        </authorList>
    </citation>
    <scope>NUCLEOTIDE SEQUENCE [LARGE SCALE GENOMIC DNA]</scope>
    <source>
        <strain evidence="7 8">NBRC 104589</strain>
    </source>
</reference>
<dbReference type="Gene3D" id="3.30.300.30">
    <property type="match status" value="1"/>
</dbReference>
<dbReference type="InterPro" id="IPR042099">
    <property type="entry name" value="ANL_N_sf"/>
</dbReference>
<dbReference type="Pfam" id="PF00501">
    <property type="entry name" value="AMP-binding"/>
    <property type="match status" value="1"/>
</dbReference>
<dbReference type="Proteomes" id="UP000321922">
    <property type="component" value="Unassembled WGS sequence"/>
</dbReference>
<dbReference type="GO" id="GO:0009234">
    <property type="term" value="P:menaquinone biosynthetic process"/>
    <property type="evidence" value="ECO:0007669"/>
    <property type="project" value="UniProtKB-KW"/>
</dbReference>
<evidence type="ECO:0000256" key="3">
    <source>
        <dbReference type="ARBA" id="ARBA00022598"/>
    </source>
</evidence>
<evidence type="ECO:0000259" key="6">
    <source>
        <dbReference type="Pfam" id="PF00501"/>
    </source>
</evidence>
<dbReference type="PANTHER" id="PTHR43201">
    <property type="entry name" value="ACYL-COA SYNTHETASE"/>
    <property type="match status" value="1"/>
</dbReference>
<evidence type="ECO:0000313" key="8">
    <source>
        <dbReference type="Proteomes" id="UP000321922"/>
    </source>
</evidence>